<accession>A0A347WMW2</accession>
<protein>
    <submittedName>
        <fullName evidence="2">Histidine kinase</fullName>
    </submittedName>
</protein>
<evidence type="ECO:0000256" key="1">
    <source>
        <dbReference type="SAM" id="Phobius"/>
    </source>
</evidence>
<feature type="transmembrane region" description="Helical" evidence="1">
    <location>
        <begin position="125"/>
        <end position="141"/>
    </location>
</feature>
<dbReference type="AlphaFoldDB" id="A0A347WMW2"/>
<feature type="transmembrane region" description="Helical" evidence="1">
    <location>
        <begin position="87"/>
        <end position="105"/>
    </location>
</feature>
<dbReference type="RefSeq" id="WP_118991278.1">
    <property type="nucleotide sequence ID" value="NZ_CP023434.1"/>
</dbReference>
<keyword evidence="3" id="KW-1185">Reference proteome</keyword>
<organism evidence="2 3">
    <name type="scientific">Suicoccus acidiformans</name>
    <dbReference type="NCBI Taxonomy" id="2036206"/>
    <lineage>
        <taxon>Bacteria</taxon>
        <taxon>Bacillati</taxon>
        <taxon>Bacillota</taxon>
        <taxon>Bacilli</taxon>
        <taxon>Lactobacillales</taxon>
        <taxon>Aerococcaceae</taxon>
        <taxon>Suicoccus</taxon>
    </lineage>
</organism>
<keyword evidence="2" id="KW-0808">Transferase</keyword>
<evidence type="ECO:0000313" key="2">
    <source>
        <dbReference type="EMBL" id="AXY26419.1"/>
    </source>
</evidence>
<proteinExistence type="predicted"/>
<keyword evidence="1" id="KW-0472">Membrane</keyword>
<reference evidence="2 3" key="1">
    <citation type="submission" date="2017-09" db="EMBL/GenBank/DDBJ databases">
        <title>Complete genome sequence of Oxytococcus suis strain ZY16052.</title>
        <authorList>
            <person name="Li F."/>
        </authorList>
    </citation>
    <scope>NUCLEOTIDE SEQUENCE [LARGE SCALE GENOMIC DNA]</scope>
    <source>
        <strain evidence="2 3">ZY16052</strain>
    </source>
</reference>
<name>A0A347WMW2_9LACT</name>
<feature type="transmembrane region" description="Helical" evidence="1">
    <location>
        <begin position="34"/>
        <end position="51"/>
    </location>
</feature>
<gene>
    <name evidence="2" type="ORF">CL176_10675</name>
</gene>
<dbReference type="OrthoDB" id="9797605at2"/>
<keyword evidence="1" id="KW-0812">Transmembrane</keyword>
<feature type="transmembrane region" description="Helical" evidence="1">
    <location>
        <begin position="5"/>
        <end position="22"/>
    </location>
</feature>
<dbReference type="EMBL" id="CP023434">
    <property type="protein sequence ID" value="AXY26419.1"/>
    <property type="molecule type" value="Genomic_DNA"/>
</dbReference>
<dbReference type="GO" id="GO:0016301">
    <property type="term" value="F:kinase activity"/>
    <property type="evidence" value="ECO:0007669"/>
    <property type="project" value="UniProtKB-KW"/>
</dbReference>
<dbReference type="Proteomes" id="UP000263232">
    <property type="component" value="Chromosome"/>
</dbReference>
<keyword evidence="1" id="KW-1133">Transmembrane helix</keyword>
<evidence type="ECO:0000313" key="3">
    <source>
        <dbReference type="Proteomes" id="UP000263232"/>
    </source>
</evidence>
<dbReference type="KEGG" id="abae:CL176_10675"/>
<keyword evidence="2" id="KW-0418">Kinase</keyword>
<feature type="transmembrane region" description="Helical" evidence="1">
    <location>
        <begin position="63"/>
        <end position="81"/>
    </location>
</feature>
<sequence length="386" mass="45213">MYKKLEKIVISHLMIILLWGLLFKNKMLVKEGPILNAVSLILFFTLYGLIYTEISNKKIPQRFSVLVIFTSLLPLSLILINDLPYKVALFLISLISTSLFIKRYLILENIKYIDILPISRKSTQIFTIRLVFFIFAVIYLFDIDTVIINIFIQIIFLITEFFFILFLKEKELSFEKTFKLYYLSDYMASERDEFARIIHDDIIQDIFASKNFLSSKNPDIEYTKNILRELEKKARNIMKFYQSSLFEKANLETSLSAIFDNVSSLYPDKNIEIKKLIESDLTEDKRLIRLISIISKELINNVYKHSDATYLNYKLYRKESLIVIEMDSDGASLSDLNKIRESKRGVLLLNLLIDSNVGNISYSLNKDILSTRVCLEVGRDENYFVR</sequence>
<feature type="transmembrane region" description="Helical" evidence="1">
    <location>
        <begin position="147"/>
        <end position="167"/>
    </location>
</feature>